<evidence type="ECO:0000256" key="8">
    <source>
        <dbReference type="RuleBase" id="RU003862"/>
    </source>
</evidence>
<dbReference type="InterPro" id="IPR029041">
    <property type="entry name" value="FAD-linked_oxidoreductase-like"/>
</dbReference>
<dbReference type="EMBL" id="WJJP01000648">
    <property type="protein sequence ID" value="MBD3326860.1"/>
    <property type="molecule type" value="Genomic_DNA"/>
</dbReference>
<accession>A0A9D5JZ66</accession>
<comment type="catalytic activity">
    <reaction evidence="7">
        <text>(6S)-5-methyl-5,6,7,8-tetrahydrofolate + NAD(+) = (6R)-5,10-methylene-5,6,7,8-tetrahydrofolate + NADH + H(+)</text>
        <dbReference type="Rhea" id="RHEA:19821"/>
        <dbReference type="ChEBI" id="CHEBI:15378"/>
        <dbReference type="ChEBI" id="CHEBI:15636"/>
        <dbReference type="ChEBI" id="CHEBI:18608"/>
        <dbReference type="ChEBI" id="CHEBI:57540"/>
        <dbReference type="ChEBI" id="CHEBI:57945"/>
        <dbReference type="EC" id="1.5.1.54"/>
    </reaction>
    <physiologicalReaction direction="right-to-left" evidence="7">
        <dbReference type="Rhea" id="RHEA:19823"/>
    </physiologicalReaction>
</comment>
<dbReference type="Proteomes" id="UP000649604">
    <property type="component" value="Unassembled WGS sequence"/>
</dbReference>
<sequence length="317" mass="34910">MNGNGFKAGSNLEKMFQAGHFAVTAELGPPKSADVEVIKKKAGYLKGFVDAANITDNQTAIVRMSSIAAGLLALQEGVEPVIQITCRDRNRLAIQSDVLGAYSLGIRNILCLSGDHQKFGNHATCKNVYDMDSIQLIQTLKLMRDDKKFLCGEEIKNSKKSPIVEPCVFIGGAANPFGDPFEFRVIRLAKKANAGVDFIQTQCIYDMNRFEEWMKQVRDRGLHEKVKIMAGVTPLKSAGMAKYMRDSVAGLTVPDSYIDRLAAAEDKAAEGIQICVEQIQQLREIEGIAGVHIMAIEWERRVPEIVEKAGLLPRPTV</sequence>
<keyword evidence="6 8" id="KW-0560">Oxidoreductase</keyword>
<dbReference type="GO" id="GO:0005829">
    <property type="term" value="C:cytosol"/>
    <property type="evidence" value="ECO:0007669"/>
    <property type="project" value="TreeGrafter"/>
</dbReference>
<evidence type="ECO:0000313" key="10">
    <source>
        <dbReference type="Proteomes" id="UP000649604"/>
    </source>
</evidence>
<comment type="cofactor">
    <cofactor evidence="1 8">
        <name>FAD</name>
        <dbReference type="ChEBI" id="CHEBI:57692"/>
    </cofactor>
</comment>
<dbReference type="Pfam" id="PF02219">
    <property type="entry name" value="MTHFR"/>
    <property type="match status" value="1"/>
</dbReference>
<dbReference type="GO" id="GO:0009086">
    <property type="term" value="P:methionine biosynthetic process"/>
    <property type="evidence" value="ECO:0007669"/>
    <property type="project" value="TreeGrafter"/>
</dbReference>
<gene>
    <name evidence="9" type="ORF">GF339_19910</name>
</gene>
<evidence type="ECO:0000256" key="6">
    <source>
        <dbReference type="ARBA" id="ARBA00023002"/>
    </source>
</evidence>
<dbReference type="GO" id="GO:0106312">
    <property type="term" value="F:methylenetetrahydrofolate reductase (NADH) activity"/>
    <property type="evidence" value="ECO:0007669"/>
    <property type="project" value="UniProtKB-EC"/>
</dbReference>
<dbReference type="AlphaFoldDB" id="A0A9D5JZ66"/>
<comment type="caution">
    <text evidence="9">The sequence shown here is derived from an EMBL/GenBank/DDBJ whole genome shotgun (WGS) entry which is preliminary data.</text>
</comment>
<name>A0A9D5JZ66_9BACT</name>
<dbReference type="Gene3D" id="3.20.20.220">
    <property type="match status" value="1"/>
</dbReference>
<evidence type="ECO:0000256" key="7">
    <source>
        <dbReference type="ARBA" id="ARBA00048628"/>
    </source>
</evidence>
<evidence type="ECO:0000256" key="5">
    <source>
        <dbReference type="ARBA" id="ARBA00022827"/>
    </source>
</evidence>
<protein>
    <recommendedName>
        <fullName evidence="8">Methylenetetrahydrofolate reductase</fullName>
    </recommendedName>
</protein>
<keyword evidence="4 8" id="KW-0285">Flavoprotein</keyword>
<dbReference type="SUPFAM" id="SSF51730">
    <property type="entry name" value="FAD-linked oxidoreductase"/>
    <property type="match status" value="1"/>
</dbReference>
<keyword evidence="5 8" id="KW-0274">FAD</keyword>
<evidence type="ECO:0000256" key="3">
    <source>
        <dbReference type="ARBA" id="ARBA00006743"/>
    </source>
</evidence>
<dbReference type="InterPro" id="IPR003171">
    <property type="entry name" value="Mehydrof_redctse-like"/>
</dbReference>
<dbReference type="GO" id="GO:0035999">
    <property type="term" value="P:tetrahydrofolate interconversion"/>
    <property type="evidence" value="ECO:0007669"/>
    <property type="project" value="TreeGrafter"/>
</dbReference>
<organism evidence="9 10">
    <name type="scientific">candidate division KSB3 bacterium</name>
    <dbReference type="NCBI Taxonomy" id="2044937"/>
    <lineage>
        <taxon>Bacteria</taxon>
        <taxon>candidate division KSB3</taxon>
    </lineage>
</organism>
<evidence type="ECO:0000256" key="1">
    <source>
        <dbReference type="ARBA" id="ARBA00001974"/>
    </source>
</evidence>
<dbReference type="CDD" id="cd00537">
    <property type="entry name" value="MTHFR"/>
    <property type="match status" value="1"/>
</dbReference>
<evidence type="ECO:0000256" key="2">
    <source>
        <dbReference type="ARBA" id="ARBA00004777"/>
    </source>
</evidence>
<comment type="similarity">
    <text evidence="3 8">Belongs to the methylenetetrahydrofolate reductase family.</text>
</comment>
<evidence type="ECO:0000313" key="9">
    <source>
        <dbReference type="EMBL" id="MBD3326860.1"/>
    </source>
</evidence>
<evidence type="ECO:0000256" key="4">
    <source>
        <dbReference type="ARBA" id="ARBA00022630"/>
    </source>
</evidence>
<dbReference type="PANTHER" id="PTHR45754:SF3">
    <property type="entry name" value="METHYLENETETRAHYDROFOLATE REDUCTASE (NADPH)"/>
    <property type="match status" value="1"/>
</dbReference>
<dbReference type="GO" id="GO:0071949">
    <property type="term" value="F:FAD binding"/>
    <property type="evidence" value="ECO:0007669"/>
    <property type="project" value="TreeGrafter"/>
</dbReference>
<proteinExistence type="inferred from homology"/>
<comment type="pathway">
    <text evidence="2 8">One-carbon metabolism; tetrahydrofolate interconversion.</text>
</comment>
<dbReference type="PANTHER" id="PTHR45754">
    <property type="entry name" value="METHYLENETETRAHYDROFOLATE REDUCTASE"/>
    <property type="match status" value="1"/>
</dbReference>
<reference evidence="9" key="1">
    <citation type="submission" date="2019-11" db="EMBL/GenBank/DDBJ databases">
        <title>Microbial mats filling the niche in hypersaline microbial mats.</title>
        <authorList>
            <person name="Wong H.L."/>
            <person name="Macleod F.I."/>
            <person name="White R.A. III"/>
            <person name="Burns B.P."/>
        </authorList>
    </citation>
    <scope>NUCLEOTIDE SEQUENCE</scope>
    <source>
        <strain evidence="9">Rbin_158</strain>
    </source>
</reference>